<dbReference type="GO" id="GO:0033228">
    <property type="term" value="P:cysteine export across plasma membrane"/>
    <property type="evidence" value="ECO:0007669"/>
    <property type="project" value="TreeGrafter"/>
</dbReference>
<evidence type="ECO:0000256" key="4">
    <source>
        <dbReference type="ARBA" id="ARBA00022989"/>
    </source>
</evidence>
<organism evidence="7 8">
    <name type="scientific">Meridianimarinicoccus roseus</name>
    <dbReference type="NCBI Taxonomy" id="2072018"/>
    <lineage>
        <taxon>Bacteria</taxon>
        <taxon>Pseudomonadati</taxon>
        <taxon>Pseudomonadota</taxon>
        <taxon>Alphaproteobacteria</taxon>
        <taxon>Rhodobacterales</taxon>
        <taxon>Paracoccaceae</taxon>
        <taxon>Meridianimarinicoccus</taxon>
    </lineage>
</organism>
<comment type="caution">
    <text evidence="7">The sequence shown here is derived from an EMBL/GenBank/DDBJ whole genome shotgun (WGS) entry which is preliminary data.</text>
</comment>
<evidence type="ECO:0000256" key="2">
    <source>
        <dbReference type="ARBA" id="ARBA00022475"/>
    </source>
</evidence>
<protein>
    <recommendedName>
        <fullName evidence="9">Threonine/homoserine/homoserine lactone efflux protein</fullName>
    </recommendedName>
</protein>
<keyword evidence="4 6" id="KW-1133">Transmembrane helix</keyword>
<evidence type="ECO:0000256" key="1">
    <source>
        <dbReference type="ARBA" id="ARBA00004651"/>
    </source>
</evidence>
<feature type="transmembrane region" description="Helical" evidence="6">
    <location>
        <begin position="176"/>
        <end position="194"/>
    </location>
</feature>
<accession>A0A2V2LD14</accession>
<feature type="transmembrane region" description="Helical" evidence="6">
    <location>
        <begin position="41"/>
        <end position="62"/>
    </location>
</feature>
<evidence type="ECO:0000313" key="8">
    <source>
        <dbReference type="Proteomes" id="UP000245680"/>
    </source>
</evidence>
<evidence type="ECO:0000256" key="6">
    <source>
        <dbReference type="SAM" id="Phobius"/>
    </source>
</evidence>
<keyword evidence="2" id="KW-1003">Cell membrane</keyword>
<dbReference type="InterPro" id="IPR001123">
    <property type="entry name" value="LeuE-type"/>
</dbReference>
<proteinExistence type="predicted"/>
<dbReference type="AlphaFoldDB" id="A0A2V2LD14"/>
<name>A0A2V2LD14_9RHOB</name>
<keyword evidence="5 6" id="KW-0472">Membrane</keyword>
<dbReference type="OrthoDB" id="9812084at2"/>
<dbReference type="Proteomes" id="UP000245680">
    <property type="component" value="Unassembled WGS sequence"/>
</dbReference>
<evidence type="ECO:0008006" key="9">
    <source>
        <dbReference type="Google" id="ProtNLM"/>
    </source>
</evidence>
<evidence type="ECO:0000256" key="3">
    <source>
        <dbReference type="ARBA" id="ARBA00022692"/>
    </source>
</evidence>
<feature type="transmembrane region" description="Helical" evidence="6">
    <location>
        <begin position="138"/>
        <end position="164"/>
    </location>
</feature>
<dbReference type="PANTHER" id="PTHR30086:SF20">
    <property type="entry name" value="ARGININE EXPORTER PROTEIN ARGO-RELATED"/>
    <property type="match status" value="1"/>
</dbReference>
<dbReference type="PANTHER" id="PTHR30086">
    <property type="entry name" value="ARGININE EXPORTER PROTEIN ARGO"/>
    <property type="match status" value="1"/>
</dbReference>
<reference evidence="7 8" key="1">
    <citation type="submission" date="2018-05" db="EMBL/GenBank/DDBJ databases">
        <title>Rhodobacteraceae gen. nov., sp. nov. isolated from sea water.</title>
        <authorList>
            <person name="Ren Y."/>
        </authorList>
    </citation>
    <scope>NUCLEOTIDE SEQUENCE [LARGE SCALE GENOMIC DNA]</scope>
    <source>
        <strain evidence="7 8">TG-679</strain>
    </source>
</reference>
<dbReference type="EMBL" id="QGKU01000026">
    <property type="protein sequence ID" value="PWR03388.1"/>
    <property type="molecule type" value="Genomic_DNA"/>
</dbReference>
<keyword evidence="3 6" id="KW-0812">Transmembrane</keyword>
<comment type="subcellular location">
    <subcellularLocation>
        <location evidence="1">Cell membrane</location>
        <topology evidence="1">Multi-pass membrane protein</topology>
    </subcellularLocation>
</comment>
<dbReference type="RefSeq" id="WP_109810789.1">
    <property type="nucleotide sequence ID" value="NZ_QGKU01000026.1"/>
</dbReference>
<keyword evidence="8" id="KW-1185">Reference proteome</keyword>
<gene>
    <name evidence="7" type="ORF">DKT77_05865</name>
</gene>
<dbReference type="GO" id="GO:0005886">
    <property type="term" value="C:plasma membrane"/>
    <property type="evidence" value="ECO:0007669"/>
    <property type="project" value="UniProtKB-SubCell"/>
</dbReference>
<evidence type="ECO:0000313" key="7">
    <source>
        <dbReference type="EMBL" id="PWR03388.1"/>
    </source>
</evidence>
<sequence length="195" mass="20633">MTHDVLLALTGFALVSSITPGPNNLMLMASGVNFGLRRTVPHLLGVALGFTGMVVLVGAGVARAFDALPLLEPALRVACLGYILWMAWKLLRASGIADARRPPAPMTFLQAAAFQWVNPKAWAMALTAITAYAPDHTLAAVAVVAAVFGLVNLPSVLVWVVMGLRLRGWLTLPGRLRGFNIAMAVLLVGSVLPML</sequence>
<evidence type="ECO:0000256" key="5">
    <source>
        <dbReference type="ARBA" id="ARBA00023136"/>
    </source>
</evidence>
<dbReference type="GO" id="GO:0015171">
    <property type="term" value="F:amino acid transmembrane transporter activity"/>
    <property type="evidence" value="ECO:0007669"/>
    <property type="project" value="TreeGrafter"/>
</dbReference>
<dbReference type="Pfam" id="PF01810">
    <property type="entry name" value="LysE"/>
    <property type="match status" value="1"/>
</dbReference>